<evidence type="ECO:0000256" key="7">
    <source>
        <dbReference type="ARBA" id="ARBA00023229"/>
    </source>
</evidence>
<feature type="binding site" evidence="9">
    <location>
        <position position="12"/>
    </location>
    <ligand>
        <name>NADPH</name>
        <dbReference type="ChEBI" id="CHEBI:57783"/>
    </ligand>
</feature>
<dbReference type="AlphaFoldDB" id="A0AAJ1TEF5"/>
<feature type="domain" description="1-deoxy-D-xylulose 5-phosphate reductoisomerase C-terminal" evidence="11">
    <location>
        <begin position="144"/>
        <end position="227"/>
    </location>
</feature>
<evidence type="ECO:0000256" key="1">
    <source>
        <dbReference type="ARBA" id="ARBA00005094"/>
    </source>
</evidence>
<sequence>MSEKLAILGSTGSIGTSTLEVVRGQREEFEVISLSAGSNVELMIKQIREFHPKVVSMSSREAAKRVQAEVGSDVQVLWGEEGLLEVATHPEATYLVSALVGSQGLRPTLAAIQAGKKIGLANKETLVTAGHIVTTEAQKANVPLLPIDSEHSAIFQCLNGECMSDVERLIITASGGSFRDRSRTELGNVTVEDALKHPNWAMGAKITIDSATMMNKGLEVIEAHWLFGFDYDKINVLLHPQSIIHSLVEFQDGAVMAQLGTPDMKVPIQYALTFPNRLPVQTTKLDLAKIATLDFREMDFDRYVALRLAFEAGRAGGTMPTVLNAANEVAVARFLRNEIPFLAIDRMVELTLESHQSSVDPTLEEIEEADSWARKFVASQIIPVLG</sequence>
<dbReference type="Pfam" id="PF02670">
    <property type="entry name" value="DXP_reductoisom"/>
    <property type="match status" value="1"/>
</dbReference>
<feature type="binding site" evidence="9">
    <location>
        <position position="122"/>
    </location>
    <ligand>
        <name>NADPH</name>
        <dbReference type="ChEBI" id="CHEBI:57783"/>
    </ligand>
</feature>
<dbReference type="GO" id="GO:0030604">
    <property type="term" value="F:1-deoxy-D-xylulose-5-phosphate reductoisomerase activity"/>
    <property type="evidence" value="ECO:0007669"/>
    <property type="project" value="UniProtKB-UniRule"/>
</dbReference>
<feature type="binding site" evidence="9">
    <location>
        <position position="39"/>
    </location>
    <ligand>
        <name>NADPH</name>
        <dbReference type="ChEBI" id="CHEBI:57783"/>
    </ligand>
</feature>
<dbReference type="PANTHER" id="PTHR30525">
    <property type="entry name" value="1-DEOXY-D-XYLULOSE 5-PHOSPHATE REDUCTOISOMERASE"/>
    <property type="match status" value="1"/>
</dbReference>
<dbReference type="SUPFAM" id="SSF69055">
    <property type="entry name" value="1-deoxy-D-xylulose-5-phosphate reductoisomerase, C-terminal domain"/>
    <property type="match status" value="1"/>
</dbReference>
<feature type="binding site" evidence="9">
    <location>
        <position position="216"/>
    </location>
    <ligand>
        <name>1-deoxy-D-xylulose 5-phosphate</name>
        <dbReference type="ChEBI" id="CHEBI:57792"/>
    </ligand>
</feature>
<feature type="binding site" evidence="9">
    <location>
        <position position="215"/>
    </location>
    <ligand>
        <name>1-deoxy-D-xylulose 5-phosphate</name>
        <dbReference type="ChEBI" id="CHEBI:57792"/>
    </ligand>
</feature>
<dbReference type="RefSeq" id="WP_307251524.1">
    <property type="nucleotide sequence ID" value="NZ_JAUSUV010000004.1"/>
</dbReference>
<evidence type="ECO:0000313" key="14">
    <source>
        <dbReference type="Proteomes" id="UP001238450"/>
    </source>
</evidence>
<evidence type="ECO:0000259" key="12">
    <source>
        <dbReference type="Pfam" id="PF13288"/>
    </source>
</evidence>
<accession>A0AAJ1TEF5</accession>
<comment type="cofactor">
    <cofactor evidence="9">
        <name>Mg(2+)</name>
        <dbReference type="ChEBI" id="CHEBI:18420"/>
    </cofactor>
    <cofactor evidence="9">
        <name>Mn(2+)</name>
        <dbReference type="ChEBI" id="CHEBI:29035"/>
    </cofactor>
</comment>
<dbReference type="FunFam" id="3.40.50.720:FF:000045">
    <property type="entry name" value="1-deoxy-D-xylulose 5-phosphate reductoisomerase"/>
    <property type="match status" value="1"/>
</dbReference>
<evidence type="ECO:0000256" key="6">
    <source>
        <dbReference type="ARBA" id="ARBA00023211"/>
    </source>
</evidence>
<comment type="similarity">
    <text evidence="2 9">Belongs to the DXR family.</text>
</comment>
<feature type="binding site" evidence="9">
    <location>
        <position position="210"/>
    </location>
    <ligand>
        <name>1-deoxy-D-xylulose 5-phosphate</name>
        <dbReference type="ChEBI" id="CHEBI:57792"/>
    </ligand>
</feature>
<dbReference type="InterPro" id="IPR013644">
    <property type="entry name" value="DXP_reductoisomerase_C"/>
</dbReference>
<feature type="binding site" evidence="9">
    <location>
        <position position="219"/>
    </location>
    <ligand>
        <name>1-deoxy-D-xylulose 5-phosphate</name>
        <dbReference type="ChEBI" id="CHEBI:57792"/>
    </ligand>
</feature>
<keyword evidence="5 9" id="KW-0560">Oxidoreductase</keyword>
<keyword evidence="7 9" id="KW-0414">Isoprene biosynthesis</keyword>
<keyword evidence="9" id="KW-0460">Magnesium</keyword>
<evidence type="ECO:0000256" key="2">
    <source>
        <dbReference type="ARBA" id="ARBA00006825"/>
    </source>
</evidence>
<name>A0AAJ1TEF5_9BACL</name>
<feature type="domain" description="DXP reductoisomerase C-terminal" evidence="12">
    <location>
        <begin position="259"/>
        <end position="375"/>
    </location>
</feature>
<reference evidence="13 14" key="1">
    <citation type="submission" date="2023-07" db="EMBL/GenBank/DDBJ databases">
        <title>Genomic Encyclopedia of Type Strains, Phase IV (KMG-IV): sequencing the most valuable type-strain genomes for metagenomic binning, comparative biology and taxonomic classification.</title>
        <authorList>
            <person name="Goeker M."/>
        </authorList>
    </citation>
    <scope>NUCLEOTIDE SEQUENCE [LARGE SCALE GENOMIC DNA]</scope>
    <source>
        <strain evidence="13 14">DSM 46876</strain>
    </source>
</reference>
<feature type="binding site" evidence="9">
    <location>
        <position position="219"/>
    </location>
    <ligand>
        <name>Mn(2+)</name>
        <dbReference type="ChEBI" id="CHEBI:29035"/>
    </ligand>
</feature>
<dbReference type="Gene3D" id="1.10.1740.10">
    <property type="match status" value="1"/>
</dbReference>
<keyword evidence="3 9" id="KW-0479">Metal-binding</keyword>
<dbReference type="GO" id="GO:0051484">
    <property type="term" value="P:isopentenyl diphosphate biosynthetic process, methylerythritol 4-phosphate pathway involved in terpenoid biosynthetic process"/>
    <property type="evidence" value="ECO:0007669"/>
    <property type="project" value="UniProtKB-ARBA"/>
</dbReference>
<proteinExistence type="inferred from homology"/>
<comment type="caution">
    <text evidence="13">The sequence shown here is derived from an EMBL/GenBank/DDBJ whole genome shotgun (WGS) entry which is preliminary data.</text>
</comment>
<dbReference type="Pfam" id="PF13288">
    <property type="entry name" value="DXPR_C"/>
    <property type="match status" value="1"/>
</dbReference>
<feature type="binding site" evidence="9">
    <location>
        <position position="123"/>
    </location>
    <ligand>
        <name>1-deoxy-D-xylulose 5-phosphate</name>
        <dbReference type="ChEBI" id="CHEBI:57792"/>
    </ligand>
</feature>
<evidence type="ECO:0000259" key="10">
    <source>
        <dbReference type="Pfam" id="PF02670"/>
    </source>
</evidence>
<evidence type="ECO:0000256" key="5">
    <source>
        <dbReference type="ARBA" id="ARBA00023002"/>
    </source>
</evidence>
<keyword evidence="6 9" id="KW-0464">Manganese</keyword>
<feature type="binding site" evidence="9">
    <location>
        <position position="14"/>
    </location>
    <ligand>
        <name>NADPH</name>
        <dbReference type="ChEBI" id="CHEBI:57783"/>
    </ligand>
</feature>
<dbReference type="InterPro" id="IPR036169">
    <property type="entry name" value="DXPR_C_sf"/>
</dbReference>
<dbReference type="Proteomes" id="UP001238450">
    <property type="component" value="Unassembled WGS sequence"/>
</dbReference>
<dbReference type="InterPro" id="IPR036291">
    <property type="entry name" value="NAD(P)-bd_dom_sf"/>
</dbReference>
<feature type="binding site" evidence="9">
    <location>
        <position position="150"/>
    </location>
    <ligand>
        <name>Mn(2+)</name>
        <dbReference type="ChEBI" id="CHEBI:29035"/>
    </ligand>
</feature>
<feature type="binding site" evidence="9">
    <location>
        <position position="124"/>
    </location>
    <ligand>
        <name>NADPH</name>
        <dbReference type="ChEBI" id="CHEBI:57783"/>
    </ligand>
</feature>
<dbReference type="EMBL" id="JAUSUV010000004">
    <property type="protein sequence ID" value="MDQ0416874.1"/>
    <property type="molecule type" value="Genomic_DNA"/>
</dbReference>
<gene>
    <name evidence="9" type="primary">dxr</name>
    <name evidence="13" type="ORF">J2Z48_001046</name>
</gene>
<evidence type="ECO:0000313" key="13">
    <source>
        <dbReference type="EMBL" id="MDQ0416874.1"/>
    </source>
</evidence>
<evidence type="ECO:0000256" key="8">
    <source>
        <dbReference type="ARBA" id="ARBA00048543"/>
    </source>
</evidence>
<dbReference type="GO" id="GO:0070402">
    <property type="term" value="F:NADPH binding"/>
    <property type="evidence" value="ECO:0007669"/>
    <property type="project" value="InterPro"/>
</dbReference>
<evidence type="ECO:0000256" key="9">
    <source>
        <dbReference type="HAMAP-Rule" id="MF_00183"/>
    </source>
</evidence>
<dbReference type="SUPFAM" id="SSF51735">
    <property type="entry name" value="NAD(P)-binding Rossmann-fold domains"/>
    <property type="match status" value="1"/>
</dbReference>
<dbReference type="InterPro" id="IPR026877">
    <property type="entry name" value="DXPR_C"/>
</dbReference>
<dbReference type="SUPFAM" id="SSF55347">
    <property type="entry name" value="Glyceraldehyde-3-phosphate dehydrogenase-like, C-terminal domain"/>
    <property type="match status" value="1"/>
</dbReference>
<dbReference type="HAMAP" id="MF_00183">
    <property type="entry name" value="DXP_reductoisom"/>
    <property type="match status" value="1"/>
</dbReference>
<feature type="binding site" evidence="9">
    <location>
        <position position="37"/>
    </location>
    <ligand>
        <name>NADPH</name>
        <dbReference type="ChEBI" id="CHEBI:57783"/>
    </ligand>
</feature>
<dbReference type="InterPro" id="IPR013512">
    <property type="entry name" value="DXP_reductoisomerase_N"/>
</dbReference>
<organism evidence="13 14">
    <name type="scientific">Croceifilum oryzae</name>
    <dbReference type="NCBI Taxonomy" id="1553429"/>
    <lineage>
        <taxon>Bacteria</taxon>
        <taxon>Bacillati</taxon>
        <taxon>Bacillota</taxon>
        <taxon>Bacilli</taxon>
        <taxon>Bacillales</taxon>
        <taxon>Thermoactinomycetaceae</taxon>
        <taxon>Croceifilum</taxon>
    </lineage>
</organism>
<evidence type="ECO:0000259" key="11">
    <source>
        <dbReference type="Pfam" id="PF08436"/>
    </source>
</evidence>
<feature type="binding site" evidence="9">
    <location>
        <position position="174"/>
    </location>
    <ligand>
        <name>1-deoxy-D-xylulose 5-phosphate</name>
        <dbReference type="ChEBI" id="CHEBI:57792"/>
    </ligand>
</feature>
<comment type="catalytic activity">
    <reaction evidence="8">
        <text>2-C-methyl-D-erythritol 4-phosphate + NADP(+) = 1-deoxy-D-xylulose 5-phosphate + NADPH + H(+)</text>
        <dbReference type="Rhea" id="RHEA:13717"/>
        <dbReference type="ChEBI" id="CHEBI:15378"/>
        <dbReference type="ChEBI" id="CHEBI:57783"/>
        <dbReference type="ChEBI" id="CHEBI:57792"/>
        <dbReference type="ChEBI" id="CHEBI:58262"/>
        <dbReference type="ChEBI" id="CHEBI:58349"/>
        <dbReference type="EC" id="1.1.1.267"/>
    </reaction>
    <physiologicalReaction direction="right-to-left" evidence="8">
        <dbReference type="Rhea" id="RHEA:13719"/>
    </physiologicalReaction>
</comment>
<dbReference type="InterPro" id="IPR003821">
    <property type="entry name" value="DXP_reductoisomerase"/>
</dbReference>
<feature type="binding site" evidence="9">
    <location>
        <position position="203"/>
    </location>
    <ligand>
        <name>NADPH</name>
        <dbReference type="ChEBI" id="CHEBI:57783"/>
    </ligand>
</feature>
<feature type="binding site" evidence="9">
    <location>
        <position position="149"/>
    </location>
    <ligand>
        <name>1-deoxy-D-xylulose 5-phosphate</name>
        <dbReference type="ChEBI" id="CHEBI:57792"/>
    </ligand>
</feature>
<dbReference type="Gene3D" id="3.40.50.720">
    <property type="entry name" value="NAD(P)-binding Rossmann-like Domain"/>
    <property type="match status" value="1"/>
</dbReference>
<evidence type="ECO:0000256" key="3">
    <source>
        <dbReference type="ARBA" id="ARBA00022723"/>
    </source>
</evidence>
<dbReference type="PANTHER" id="PTHR30525:SF0">
    <property type="entry name" value="1-DEOXY-D-XYLULOSE 5-PHOSPHATE REDUCTOISOMERASE, CHLOROPLASTIC"/>
    <property type="match status" value="1"/>
</dbReference>
<dbReference type="EC" id="1.1.1.267" evidence="9"/>
<feature type="domain" description="1-deoxy-D-xylulose 5-phosphate reductoisomerase N-terminal" evidence="10">
    <location>
        <begin position="5"/>
        <end position="130"/>
    </location>
</feature>
<feature type="binding site" evidence="9">
    <location>
        <position position="197"/>
    </location>
    <ligand>
        <name>1-deoxy-D-xylulose 5-phosphate</name>
        <dbReference type="ChEBI" id="CHEBI:57792"/>
    </ligand>
</feature>
<feature type="binding site" evidence="9">
    <location>
        <position position="13"/>
    </location>
    <ligand>
        <name>NADPH</name>
        <dbReference type="ChEBI" id="CHEBI:57783"/>
    </ligand>
</feature>
<feature type="binding site" evidence="9">
    <location>
        <position position="11"/>
    </location>
    <ligand>
        <name>NADPH</name>
        <dbReference type="ChEBI" id="CHEBI:57783"/>
    </ligand>
</feature>
<keyword evidence="4 9" id="KW-0521">NADP</keyword>
<keyword evidence="14" id="KW-1185">Reference proteome</keyword>
<dbReference type="NCBIfam" id="TIGR00243">
    <property type="entry name" value="Dxr"/>
    <property type="match status" value="1"/>
</dbReference>
<feature type="binding site" evidence="9">
    <location>
        <position position="150"/>
    </location>
    <ligand>
        <name>1-deoxy-D-xylulose 5-phosphate</name>
        <dbReference type="ChEBI" id="CHEBI:57792"/>
    </ligand>
</feature>
<feature type="binding site" evidence="9">
    <location>
        <position position="148"/>
    </location>
    <ligand>
        <name>Mn(2+)</name>
        <dbReference type="ChEBI" id="CHEBI:29035"/>
    </ligand>
</feature>
<dbReference type="PIRSF" id="PIRSF006205">
    <property type="entry name" value="Dxp_reductismrs"/>
    <property type="match status" value="1"/>
</dbReference>
<comment type="function">
    <text evidence="9">Catalyzes the NADPH-dependent rearrangement and reduction of 1-deoxy-D-xylulose-5-phosphate (DXP) to 2-C-methyl-D-erythritol 4-phosphate (MEP).</text>
</comment>
<evidence type="ECO:0000256" key="4">
    <source>
        <dbReference type="ARBA" id="ARBA00022857"/>
    </source>
</evidence>
<protein>
    <recommendedName>
        <fullName evidence="9">1-deoxy-D-xylulose 5-phosphate reductoisomerase</fullName>
        <shortName evidence="9">DXP reductoisomerase</shortName>
        <ecNumber evidence="9">1.1.1.267</ecNumber>
    </recommendedName>
    <alternativeName>
        <fullName evidence="9">1-deoxyxylulose-5-phosphate reductoisomerase</fullName>
    </alternativeName>
    <alternativeName>
        <fullName evidence="9">2-C-methyl-D-erythritol 4-phosphate synthase</fullName>
    </alternativeName>
</protein>
<dbReference type="GO" id="GO:0030145">
    <property type="term" value="F:manganese ion binding"/>
    <property type="evidence" value="ECO:0007669"/>
    <property type="project" value="TreeGrafter"/>
</dbReference>
<dbReference type="Pfam" id="PF08436">
    <property type="entry name" value="DXP_redisom_C"/>
    <property type="match status" value="1"/>
</dbReference>
<comment type="pathway">
    <text evidence="1 9">Isoprenoid biosynthesis; isopentenyl diphosphate biosynthesis via DXP pathway; isopentenyl diphosphate from 1-deoxy-D-xylulose 5-phosphate: step 1/6.</text>
</comment>
<comment type="caution">
    <text evidence="9">Lacks conserved residue(s) required for the propagation of feature annotation.</text>
</comment>
<dbReference type="NCBIfam" id="NF009114">
    <property type="entry name" value="PRK12464.1"/>
    <property type="match status" value="1"/>
</dbReference>